<organism evidence="5 6">
    <name type="scientific">Streptomyces fumanus</name>
    <dbReference type="NCBI Taxonomy" id="67302"/>
    <lineage>
        <taxon>Bacteria</taxon>
        <taxon>Bacillati</taxon>
        <taxon>Actinomycetota</taxon>
        <taxon>Actinomycetes</taxon>
        <taxon>Kitasatosporales</taxon>
        <taxon>Streptomycetaceae</taxon>
        <taxon>Streptomyces</taxon>
    </lineage>
</organism>
<reference evidence="5" key="2">
    <citation type="submission" date="2020-09" db="EMBL/GenBank/DDBJ databases">
        <authorList>
            <person name="Sun Q."/>
            <person name="Ohkuma M."/>
        </authorList>
    </citation>
    <scope>NUCLEOTIDE SEQUENCE</scope>
    <source>
        <strain evidence="5">JCM 4477</strain>
    </source>
</reference>
<dbReference type="AlphaFoldDB" id="A0A919AD78"/>
<dbReference type="InterPro" id="IPR029058">
    <property type="entry name" value="AB_hydrolase_fold"/>
</dbReference>
<comment type="caution">
    <text evidence="5">The sequence shown here is derived from an EMBL/GenBank/DDBJ whole genome shotgun (WGS) entry which is preliminary data.</text>
</comment>
<evidence type="ECO:0000313" key="6">
    <source>
        <dbReference type="Proteomes" id="UP000630718"/>
    </source>
</evidence>
<evidence type="ECO:0000256" key="1">
    <source>
        <dbReference type="ARBA" id="ARBA00010515"/>
    </source>
</evidence>
<sequence length="364" mass="38606">MALDPQIQTVLDSLAATPSPAANTLTVAENRAAGRAFASFADDVVPVRAVRDTAFRNGDHDVPIRIYTPETIPTGSPAPVTVFFHGGGWVFGDLDSQDHFARVVATRSRTVVVSVGYRLAPEHRFPGAVEDSYAALRWVERNAGAFGADPLRIALFGESAGGNLAAVTAQEAKRRNGPAVTFQALAYPATDRFDDSASMYDNAAGPLLTRPWLEWFWGVYLNTPDEGADPRVSPLRAEDLTGLPAAFIVTAEYDPLRDQGIRYADALREAGVPVTHRPVRGVPHAFLSFTRDVQVARDVLNEIGDAIGAAFAHGAGGPTVSTPTSVSTTPASEERAQSAPAPARTIPRPTVPPTVTGDTSPVSS</sequence>
<dbReference type="Pfam" id="PF07859">
    <property type="entry name" value="Abhydrolase_3"/>
    <property type="match status" value="1"/>
</dbReference>
<keyword evidence="6" id="KW-1185">Reference proteome</keyword>
<gene>
    <name evidence="5" type="ORF">GCM10018772_22960</name>
</gene>
<proteinExistence type="inferred from homology"/>
<dbReference type="FunFam" id="3.40.50.1820:FF:000089">
    <property type="entry name" value="Alpha/beta hydrolase"/>
    <property type="match status" value="1"/>
</dbReference>
<evidence type="ECO:0000256" key="3">
    <source>
        <dbReference type="SAM" id="MobiDB-lite"/>
    </source>
</evidence>
<name>A0A919AD78_9ACTN</name>
<dbReference type="GO" id="GO:0016787">
    <property type="term" value="F:hydrolase activity"/>
    <property type="evidence" value="ECO:0007669"/>
    <property type="project" value="UniProtKB-KW"/>
</dbReference>
<dbReference type="Gene3D" id="3.40.50.1820">
    <property type="entry name" value="alpha/beta hydrolase"/>
    <property type="match status" value="1"/>
</dbReference>
<accession>A0A919AD78</accession>
<dbReference type="PANTHER" id="PTHR48081:SF8">
    <property type="entry name" value="ALPHA_BETA HYDROLASE FOLD-3 DOMAIN-CONTAINING PROTEIN-RELATED"/>
    <property type="match status" value="1"/>
</dbReference>
<feature type="compositionally biased region" description="Low complexity" evidence="3">
    <location>
        <begin position="313"/>
        <end position="330"/>
    </location>
</feature>
<dbReference type="RefSeq" id="WP_190204071.1">
    <property type="nucleotide sequence ID" value="NZ_BNBI01000004.1"/>
</dbReference>
<evidence type="ECO:0000256" key="2">
    <source>
        <dbReference type="ARBA" id="ARBA00022801"/>
    </source>
</evidence>
<dbReference type="Proteomes" id="UP000630718">
    <property type="component" value="Unassembled WGS sequence"/>
</dbReference>
<dbReference type="SUPFAM" id="SSF53474">
    <property type="entry name" value="alpha/beta-Hydrolases"/>
    <property type="match status" value="1"/>
</dbReference>
<dbReference type="InterPro" id="IPR013094">
    <property type="entry name" value="AB_hydrolase_3"/>
</dbReference>
<keyword evidence="2" id="KW-0378">Hydrolase</keyword>
<dbReference type="EMBL" id="BNBI01000004">
    <property type="protein sequence ID" value="GHE97976.1"/>
    <property type="molecule type" value="Genomic_DNA"/>
</dbReference>
<evidence type="ECO:0000313" key="5">
    <source>
        <dbReference type="EMBL" id="GHE97976.1"/>
    </source>
</evidence>
<reference evidence="5" key="1">
    <citation type="journal article" date="2014" name="Int. J. Syst. Evol. Microbiol.">
        <title>Complete genome sequence of Corynebacterium casei LMG S-19264T (=DSM 44701T), isolated from a smear-ripened cheese.</title>
        <authorList>
            <consortium name="US DOE Joint Genome Institute (JGI-PGF)"/>
            <person name="Walter F."/>
            <person name="Albersmeier A."/>
            <person name="Kalinowski J."/>
            <person name="Ruckert C."/>
        </authorList>
    </citation>
    <scope>NUCLEOTIDE SEQUENCE</scope>
    <source>
        <strain evidence="5">JCM 4477</strain>
    </source>
</reference>
<feature type="compositionally biased region" description="Low complexity" evidence="3">
    <location>
        <begin position="338"/>
        <end position="364"/>
    </location>
</feature>
<feature type="region of interest" description="Disordered" evidence="3">
    <location>
        <begin position="313"/>
        <end position="364"/>
    </location>
</feature>
<feature type="domain" description="Alpha/beta hydrolase fold-3" evidence="4">
    <location>
        <begin position="82"/>
        <end position="287"/>
    </location>
</feature>
<protein>
    <recommendedName>
        <fullName evidence="4">Alpha/beta hydrolase fold-3 domain-containing protein</fullName>
    </recommendedName>
</protein>
<dbReference type="InterPro" id="IPR050300">
    <property type="entry name" value="GDXG_lipolytic_enzyme"/>
</dbReference>
<dbReference type="PANTHER" id="PTHR48081">
    <property type="entry name" value="AB HYDROLASE SUPERFAMILY PROTEIN C4A8.06C"/>
    <property type="match status" value="1"/>
</dbReference>
<comment type="similarity">
    <text evidence="1">Belongs to the 'GDXG' lipolytic enzyme family.</text>
</comment>
<evidence type="ECO:0000259" key="4">
    <source>
        <dbReference type="Pfam" id="PF07859"/>
    </source>
</evidence>